<feature type="active site" evidence="4">
    <location>
        <position position="207"/>
    </location>
</feature>
<dbReference type="GO" id="GO:0004029">
    <property type="term" value="F:aldehyde dehydrogenase (NAD+) activity"/>
    <property type="evidence" value="ECO:0007669"/>
    <property type="project" value="TreeGrafter"/>
</dbReference>
<feature type="active site" evidence="4">
    <location>
        <position position="241"/>
    </location>
</feature>
<dbReference type="GeneID" id="59297475"/>
<organism evidence="6 7">
    <name type="scientific">Fusarium tjaetaba</name>
    <dbReference type="NCBI Taxonomy" id="1567544"/>
    <lineage>
        <taxon>Eukaryota</taxon>
        <taxon>Fungi</taxon>
        <taxon>Dikarya</taxon>
        <taxon>Ascomycota</taxon>
        <taxon>Pezizomycotina</taxon>
        <taxon>Sordariomycetes</taxon>
        <taxon>Hypocreomycetidae</taxon>
        <taxon>Hypocreales</taxon>
        <taxon>Nectriaceae</taxon>
        <taxon>Fusarium</taxon>
        <taxon>Fusarium fujikuroi species complex</taxon>
    </lineage>
</organism>
<dbReference type="Pfam" id="PF00171">
    <property type="entry name" value="Aldedh"/>
    <property type="match status" value="1"/>
</dbReference>
<evidence type="ECO:0000313" key="6">
    <source>
        <dbReference type="EMBL" id="KAF5618487.1"/>
    </source>
</evidence>
<comment type="caution">
    <text evidence="6">The sequence shown here is derived from an EMBL/GenBank/DDBJ whole genome shotgun (WGS) entry which is preliminary data.</text>
</comment>
<accession>A0A8H5QQ14</accession>
<evidence type="ECO:0000256" key="1">
    <source>
        <dbReference type="ARBA" id="ARBA00009986"/>
    </source>
</evidence>
<dbReference type="SUPFAM" id="SSF53720">
    <property type="entry name" value="ALDH-like"/>
    <property type="match status" value="1"/>
</dbReference>
<dbReference type="InterPro" id="IPR012394">
    <property type="entry name" value="Aldehyde_DH_NAD(P)"/>
</dbReference>
<dbReference type="RefSeq" id="XP_037200777.1">
    <property type="nucleotide sequence ID" value="XM_037345205.1"/>
</dbReference>
<comment type="similarity">
    <text evidence="1 3">Belongs to the aldehyde dehydrogenase family.</text>
</comment>
<evidence type="ECO:0000256" key="2">
    <source>
        <dbReference type="ARBA" id="ARBA00023002"/>
    </source>
</evidence>
<keyword evidence="7" id="KW-1185">Reference proteome</keyword>
<dbReference type="EMBL" id="JAAQRI010000322">
    <property type="protein sequence ID" value="KAF5618487.1"/>
    <property type="molecule type" value="Genomic_DNA"/>
</dbReference>
<dbReference type="GO" id="GO:0006081">
    <property type="term" value="P:aldehyde metabolic process"/>
    <property type="evidence" value="ECO:0007669"/>
    <property type="project" value="InterPro"/>
</dbReference>
<protein>
    <recommendedName>
        <fullName evidence="3">Aldehyde dehydrogenase</fullName>
    </recommendedName>
</protein>
<feature type="domain" description="Aldehyde dehydrogenase" evidence="5">
    <location>
        <begin position="122"/>
        <end position="422"/>
    </location>
</feature>
<name>A0A8H5QQ14_9HYPO</name>
<reference evidence="6 7" key="1">
    <citation type="submission" date="2020-05" db="EMBL/GenBank/DDBJ databases">
        <title>Identification and distribution of gene clusters putatively required for synthesis of sphingolipid metabolism inhibitors in phylogenetically diverse species of the filamentous fungus Fusarium.</title>
        <authorList>
            <person name="Kim H.-S."/>
            <person name="Busman M."/>
            <person name="Brown D.W."/>
            <person name="Divon H."/>
            <person name="Uhlig S."/>
            <person name="Proctor R.H."/>
        </authorList>
    </citation>
    <scope>NUCLEOTIDE SEQUENCE [LARGE SCALE GENOMIC DNA]</scope>
    <source>
        <strain evidence="6 7">NRRL 66243</strain>
    </source>
</reference>
<proteinExistence type="inferred from homology"/>
<evidence type="ECO:0000313" key="7">
    <source>
        <dbReference type="Proteomes" id="UP000530670"/>
    </source>
</evidence>
<dbReference type="Proteomes" id="UP000530670">
    <property type="component" value="Unassembled WGS sequence"/>
</dbReference>
<dbReference type="InterPro" id="IPR016161">
    <property type="entry name" value="Ald_DH/histidinol_DH"/>
</dbReference>
<dbReference type="PANTHER" id="PTHR43570:SF16">
    <property type="entry name" value="ALDEHYDE DEHYDROGENASE TYPE III, ISOFORM Q"/>
    <property type="match status" value="1"/>
</dbReference>
<dbReference type="AlphaFoldDB" id="A0A8H5QQ14"/>
<evidence type="ECO:0000256" key="3">
    <source>
        <dbReference type="PIRNR" id="PIRNR036492"/>
    </source>
</evidence>
<evidence type="ECO:0000256" key="4">
    <source>
        <dbReference type="PIRSR" id="PIRSR036492-1"/>
    </source>
</evidence>
<keyword evidence="2 3" id="KW-0560">Oxidoreductase</keyword>
<dbReference type="Gene3D" id="3.40.309.10">
    <property type="entry name" value="Aldehyde Dehydrogenase, Chain A, domain 2"/>
    <property type="match status" value="1"/>
</dbReference>
<dbReference type="InterPro" id="IPR016163">
    <property type="entry name" value="Ald_DH_C"/>
</dbReference>
<sequence>MSKEITSPRPYTSEAECLQYHSQLFKTFATGKTKSIKWRKWQLKQMWWMLVDNEKAIVEALAADLGRHEFEALTSDLHGLKADILDHLNHVEQWLLRSQYLQLDSSWEHWEKRGFEKSLLPVIAAITAGCCVAVKPSELSVASQNLMQDLVGRYLDPEAIRLVTGGPQETTKLLELKFNHIFFTGSTKVAKYVAAAAAKHLTPTVLELGGQGPAIVTAKADLDLAAKRIAYAKFLNAGQICLSVNHVFVDPEVHDAFVQRLHHWTQQFSGGESSHMCKIVNKRNFERLSGLLEDTSGKVFQASGKEGENMLSPTVVTDVSIDDSLLSEELFGPICPVIKATYKDAVRQTNSGPHPLAIYIFSSDRSEIDYVLQNTISGGVTINDVLMHYGVPGAPFGGVGDSGQGYYHGKYGFMAFTHQRTILEMPTWMDKLMAFRYPPFDMKNMSNFVVKNNLGFRRGESMEDQVVGGSRSWLWAATGVLVASAIGIAVKKPQSVRGLFF</sequence>
<evidence type="ECO:0000259" key="5">
    <source>
        <dbReference type="Pfam" id="PF00171"/>
    </source>
</evidence>
<dbReference type="InterPro" id="IPR016162">
    <property type="entry name" value="Ald_DH_N"/>
</dbReference>
<dbReference type="PANTHER" id="PTHR43570">
    <property type="entry name" value="ALDEHYDE DEHYDROGENASE"/>
    <property type="match status" value="1"/>
</dbReference>
<dbReference type="InterPro" id="IPR015590">
    <property type="entry name" value="Aldehyde_DH_dom"/>
</dbReference>
<dbReference type="PIRSF" id="PIRSF036492">
    <property type="entry name" value="ALDH"/>
    <property type="match status" value="1"/>
</dbReference>
<gene>
    <name evidence="6" type="ORF">FTJAE_12185</name>
</gene>
<dbReference type="GO" id="GO:0005737">
    <property type="term" value="C:cytoplasm"/>
    <property type="evidence" value="ECO:0007669"/>
    <property type="project" value="TreeGrafter"/>
</dbReference>
<dbReference type="Gene3D" id="3.40.605.10">
    <property type="entry name" value="Aldehyde Dehydrogenase, Chain A, domain 1"/>
    <property type="match status" value="2"/>
</dbReference>
<dbReference type="OrthoDB" id="440325at2759"/>